<evidence type="ECO:0000256" key="4">
    <source>
        <dbReference type="ARBA" id="ARBA00023170"/>
    </source>
</evidence>
<keyword evidence="6" id="KW-0812">Transmembrane</keyword>
<keyword evidence="5" id="KW-0807">Transducer</keyword>
<evidence type="ECO:0000256" key="1">
    <source>
        <dbReference type="ARBA" id="ARBA00004651"/>
    </source>
</evidence>
<evidence type="ECO:0008006" key="9">
    <source>
        <dbReference type="Google" id="ProtNLM"/>
    </source>
</evidence>
<evidence type="ECO:0000256" key="3">
    <source>
        <dbReference type="ARBA" id="ARBA00023040"/>
    </source>
</evidence>
<dbReference type="EMBL" id="BRYB01004645">
    <property type="protein sequence ID" value="GMI34600.1"/>
    <property type="molecule type" value="Genomic_DNA"/>
</dbReference>
<proteinExistence type="predicted"/>
<dbReference type="Gene3D" id="1.20.1070.10">
    <property type="entry name" value="Rhodopsin 7-helix transmembrane proteins"/>
    <property type="match status" value="1"/>
</dbReference>
<feature type="transmembrane region" description="Helical" evidence="6">
    <location>
        <begin position="7"/>
        <end position="25"/>
    </location>
</feature>
<accession>A0ABQ6MVV4</accession>
<reference evidence="7 8" key="1">
    <citation type="journal article" date="2023" name="Commun. Biol.">
        <title>Genome analysis of Parmales, the sister group of diatoms, reveals the evolutionary specialization of diatoms from phago-mixotrophs to photoautotrophs.</title>
        <authorList>
            <person name="Ban H."/>
            <person name="Sato S."/>
            <person name="Yoshikawa S."/>
            <person name="Yamada K."/>
            <person name="Nakamura Y."/>
            <person name="Ichinomiya M."/>
            <person name="Sato N."/>
            <person name="Blanc-Mathieu R."/>
            <person name="Endo H."/>
            <person name="Kuwata A."/>
            <person name="Ogata H."/>
        </authorList>
    </citation>
    <scope>NUCLEOTIDE SEQUENCE [LARGE SCALE GENOMIC DNA]</scope>
</reference>
<keyword evidence="6" id="KW-1133">Transmembrane helix</keyword>
<sequence length="555" mass="62172">MLCLSDASLYITYIVFLSTNTYFGQVPNNLFCQVNGVAIHFVCTSNFTTITYAVYDRYYRLVRMKLDRGKAAGKVVVPPHERIFKYLLLPFLLLHALLPAITAGGYGIYIPKPNNSKCYAGGGKGVLAHDVFPVANLAWFLGCFCVIVMASWRSLAIIKELLSENNVQSNAGSAKRVEAERRAMWHSIATTVLFLTAWLVAAVHFALLPFSISADWPPLFFSVLAFCTSFTSLNPVMNLYFDPALRNAARSYFGGREKQRRIGSVASTTAGTSTAPGTTTFRQYGKKQQHLASRVSHFDAGVQEGEKERRAADAESRAALKLQLFGKDAAAPDKEEERALQLGRELVLEIERDMTPMKQSNQLVKLWSGKRGLKATITVRASADDVAAFLHDYESAYFNEAADKDHMVRDRFKIEDSGGRSHATYSRVRMPQGRYRDRVACSKNTVSAKNHAGAVMYASFPTVLDDAPEEDNDVRASCIWVFRIKPWEASAGATVRTRASARRGKVYLELYSQVDFKTKDSRMELEELRRPLTVRAVSQVQRYFQHLRLPEDLDA</sequence>
<evidence type="ECO:0000313" key="8">
    <source>
        <dbReference type="Proteomes" id="UP001165060"/>
    </source>
</evidence>
<evidence type="ECO:0000256" key="2">
    <source>
        <dbReference type="ARBA" id="ARBA00022475"/>
    </source>
</evidence>
<keyword evidence="2" id="KW-1003">Cell membrane</keyword>
<feature type="transmembrane region" description="Helical" evidence="6">
    <location>
        <begin position="183"/>
        <end position="207"/>
    </location>
</feature>
<feature type="transmembrane region" description="Helical" evidence="6">
    <location>
        <begin position="87"/>
        <end position="111"/>
    </location>
</feature>
<name>A0ABQ6MVV4_9STRA</name>
<feature type="non-terminal residue" evidence="7">
    <location>
        <position position="555"/>
    </location>
</feature>
<gene>
    <name evidence="7" type="ORF">TeGR_g2790</name>
</gene>
<keyword evidence="4" id="KW-0675">Receptor</keyword>
<dbReference type="PANTHER" id="PTHR24228">
    <property type="entry name" value="B2 BRADYKININ RECEPTOR/ANGIOTENSIN II RECEPTOR"/>
    <property type="match status" value="1"/>
</dbReference>
<dbReference type="PANTHER" id="PTHR24228:SF59">
    <property type="entry name" value="NEUROPEPTIDE RECEPTOR 15"/>
    <property type="match status" value="1"/>
</dbReference>
<comment type="caution">
    <text evidence="7">The sequence shown here is derived from an EMBL/GenBank/DDBJ whole genome shotgun (WGS) entry which is preliminary data.</text>
</comment>
<feature type="non-terminal residue" evidence="7">
    <location>
        <position position="1"/>
    </location>
</feature>
<feature type="transmembrane region" description="Helical" evidence="6">
    <location>
        <begin position="131"/>
        <end position="152"/>
    </location>
</feature>
<evidence type="ECO:0000256" key="5">
    <source>
        <dbReference type="ARBA" id="ARBA00023224"/>
    </source>
</evidence>
<dbReference type="Proteomes" id="UP001165060">
    <property type="component" value="Unassembled WGS sequence"/>
</dbReference>
<keyword evidence="8" id="KW-1185">Reference proteome</keyword>
<organism evidence="7 8">
    <name type="scientific">Tetraparma gracilis</name>
    <dbReference type="NCBI Taxonomy" id="2962635"/>
    <lineage>
        <taxon>Eukaryota</taxon>
        <taxon>Sar</taxon>
        <taxon>Stramenopiles</taxon>
        <taxon>Ochrophyta</taxon>
        <taxon>Bolidophyceae</taxon>
        <taxon>Parmales</taxon>
        <taxon>Triparmaceae</taxon>
        <taxon>Tetraparma</taxon>
    </lineage>
</organism>
<dbReference type="SUPFAM" id="SSF81321">
    <property type="entry name" value="Family A G protein-coupled receptor-like"/>
    <property type="match status" value="1"/>
</dbReference>
<feature type="transmembrane region" description="Helical" evidence="6">
    <location>
        <begin position="219"/>
        <end position="241"/>
    </location>
</feature>
<evidence type="ECO:0000313" key="7">
    <source>
        <dbReference type="EMBL" id="GMI34600.1"/>
    </source>
</evidence>
<keyword evidence="6" id="KW-0472">Membrane</keyword>
<dbReference type="Gene3D" id="3.30.530.20">
    <property type="match status" value="1"/>
</dbReference>
<dbReference type="CDD" id="cd00637">
    <property type="entry name" value="7tm_classA_rhodopsin-like"/>
    <property type="match status" value="1"/>
</dbReference>
<dbReference type="InterPro" id="IPR023393">
    <property type="entry name" value="START-like_dom_sf"/>
</dbReference>
<feature type="transmembrane region" description="Helical" evidence="6">
    <location>
        <begin position="37"/>
        <end position="55"/>
    </location>
</feature>
<protein>
    <recommendedName>
        <fullName evidence="9">G-protein coupled receptors family 1 profile domain-containing protein</fullName>
    </recommendedName>
</protein>
<evidence type="ECO:0000256" key="6">
    <source>
        <dbReference type="SAM" id="Phobius"/>
    </source>
</evidence>
<comment type="subcellular location">
    <subcellularLocation>
        <location evidence="1">Cell membrane</location>
        <topology evidence="1">Multi-pass membrane protein</topology>
    </subcellularLocation>
</comment>
<keyword evidence="3" id="KW-0297">G-protein coupled receptor</keyword>